<organism evidence="1 2">
    <name type="scientific">Phytophthora infestans</name>
    <name type="common">Potato late blight agent</name>
    <name type="synonym">Botrytis infestans</name>
    <dbReference type="NCBI Taxonomy" id="4787"/>
    <lineage>
        <taxon>Eukaryota</taxon>
        <taxon>Sar</taxon>
        <taxon>Stramenopiles</taxon>
        <taxon>Oomycota</taxon>
        <taxon>Peronosporomycetes</taxon>
        <taxon>Peronosporales</taxon>
        <taxon>Peronosporaceae</taxon>
        <taxon>Phytophthora</taxon>
    </lineage>
</organism>
<reference evidence="1" key="1">
    <citation type="submission" date="2020-04" db="EMBL/GenBank/DDBJ databases">
        <title>Hybrid Assembly of Korean Phytophthora infestans isolates.</title>
        <authorList>
            <person name="Prokchorchik M."/>
            <person name="Lee Y."/>
            <person name="Seo J."/>
            <person name="Cho J.-H."/>
            <person name="Park Y.-E."/>
            <person name="Jang D.-C."/>
            <person name="Im J.-S."/>
            <person name="Choi J.-G."/>
            <person name="Park H.-J."/>
            <person name="Lee G.-B."/>
            <person name="Lee Y.-G."/>
            <person name="Hong S.-Y."/>
            <person name="Cho K."/>
            <person name="Sohn K.H."/>
        </authorList>
    </citation>
    <scope>NUCLEOTIDE SEQUENCE</scope>
    <source>
        <strain evidence="1">KR_1_A1</strain>
    </source>
</reference>
<comment type="caution">
    <text evidence="1">The sequence shown here is derived from an EMBL/GenBank/DDBJ whole genome shotgun (WGS) entry which is preliminary data.</text>
</comment>
<proteinExistence type="predicted"/>
<evidence type="ECO:0000313" key="2">
    <source>
        <dbReference type="Proteomes" id="UP000602510"/>
    </source>
</evidence>
<dbReference type="EMBL" id="WSZM01000264">
    <property type="protein sequence ID" value="KAF4036656.1"/>
    <property type="molecule type" value="Genomic_DNA"/>
</dbReference>
<gene>
    <name evidence="1" type="ORF">GN244_ATG11367</name>
</gene>
<keyword evidence="2" id="KW-1185">Reference proteome</keyword>
<sequence length="66" mass="6816">MGGDDDCGSGFEIDVENPSSFGACDEMAVTVTGRVCLVVLQVVAQGEGETMLCESSAELHDAVETC</sequence>
<protein>
    <submittedName>
        <fullName evidence="1">Uncharacterized protein</fullName>
    </submittedName>
</protein>
<evidence type="ECO:0000313" key="1">
    <source>
        <dbReference type="EMBL" id="KAF4036656.1"/>
    </source>
</evidence>
<dbReference type="AlphaFoldDB" id="A0A833T9P2"/>
<accession>A0A833T9P2</accession>
<dbReference type="Proteomes" id="UP000602510">
    <property type="component" value="Unassembled WGS sequence"/>
</dbReference>
<name>A0A833T9P2_PHYIN</name>